<evidence type="ECO:0000256" key="12">
    <source>
        <dbReference type="ARBA" id="ARBA00023242"/>
    </source>
</evidence>
<comment type="similarity">
    <text evidence="3">Belongs to the acetyltransferase family. GCN5 subfamily.</text>
</comment>
<evidence type="ECO:0000256" key="6">
    <source>
        <dbReference type="ARBA" id="ARBA00022853"/>
    </source>
</evidence>
<feature type="domain" description="Bromo" evidence="17">
    <location>
        <begin position="726"/>
        <end position="796"/>
    </location>
</feature>
<dbReference type="GO" id="GO:0140672">
    <property type="term" value="C:ATAC complex"/>
    <property type="evidence" value="ECO:0007669"/>
    <property type="project" value="TreeGrafter"/>
</dbReference>
<dbReference type="Proteomes" id="UP000279307">
    <property type="component" value="Chromosome 8"/>
</dbReference>
<evidence type="ECO:0000256" key="16">
    <source>
        <dbReference type="SAM" id="MobiDB-lite"/>
    </source>
</evidence>
<dbReference type="GO" id="GO:0045944">
    <property type="term" value="P:positive regulation of transcription by RNA polymerase II"/>
    <property type="evidence" value="ECO:0007669"/>
    <property type="project" value="TreeGrafter"/>
</dbReference>
<name>A0A026WTI0_OOCBI</name>
<evidence type="ECO:0000313" key="21">
    <source>
        <dbReference type="Proteomes" id="UP000053097"/>
    </source>
</evidence>
<organism evidence="19 21">
    <name type="scientific">Ooceraea biroi</name>
    <name type="common">Clonal raider ant</name>
    <name type="synonym">Cerapachys biroi</name>
    <dbReference type="NCBI Taxonomy" id="2015173"/>
    <lineage>
        <taxon>Eukaryota</taxon>
        <taxon>Metazoa</taxon>
        <taxon>Ecdysozoa</taxon>
        <taxon>Arthropoda</taxon>
        <taxon>Hexapoda</taxon>
        <taxon>Insecta</taxon>
        <taxon>Pterygota</taxon>
        <taxon>Neoptera</taxon>
        <taxon>Endopterygota</taxon>
        <taxon>Hymenoptera</taxon>
        <taxon>Apocrita</taxon>
        <taxon>Aculeata</taxon>
        <taxon>Formicoidea</taxon>
        <taxon>Formicidae</taxon>
        <taxon>Dorylinae</taxon>
        <taxon>Ooceraea</taxon>
    </lineage>
</organism>
<dbReference type="SUPFAM" id="SSF47370">
    <property type="entry name" value="Bromodomain"/>
    <property type="match status" value="1"/>
</dbReference>
<keyword evidence="8 15" id="KW-0103">Bromodomain</keyword>
<feature type="compositionally biased region" description="Polar residues" evidence="16">
    <location>
        <begin position="21"/>
        <end position="54"/>
    </location>
</feature>
<dbReference type="Pfam" id="PF06466">
    <property type="entry name" value="PCAF_N"/>
    <property type="match status" value="1"/>
</dbReference>
<evidence type="ECO:0000256" key="3">
    <source>
        <dbReference type="ARBA" id="ARBA00008607"/>
    </source>
</evidence>
<keyword evidence="11" id="KW-0963">Cytoplasm</keyword>
<proteinExistence type="inferred from homology"/>
<dbReference type="PANTHER" id="PTHR45750:SF3">
    <property type="entry name" value="HISTONE ACETYLTRANSFERASE"/>
    <property type="match status" value="1"/>
</dbReference>
<evidence type="ECO:0000256" key="13">
    <source>
        <dbReference type="ARBA" id="ARBA00023315"/>
    </source>
</evidence>
<dbReference type="OrthoDB" id="1937912at2759"/>
<accession>A0A026WTI0</accession>
<dbReference type="AlphaFoldDB" id="A0A026WTI0"/>
<keyword evidence="10" id="KW-0804">Transcription</keyword>
<keyword evidence="11" id="KW-0206">Cytoskeleton</keyword>
<keyword evidence="9" id="KW-0010">Activator</keyword>
<keyword evidence="13" id="KW-0012">Acyltransferase</keyword>
<dbReference type="GO" id="GO:0005634">
    <property type="term" value="C:nucleus"/>
    <property type="evidence" value="ECO:0007669"/>
    <property type="project" value="UniProtKB-SubCell"/>
</dbReference>
<feature type="domain" description="N-acetyltransferase" evidence="18">
    <location>
        <begin position="478"/>
        <end position="624"/>
    </location>
</feature>
<dbReference type="STRING" id="2015173.A0A026WTI0"/>
<dbReference type="InterPro" id="IPR000182">
    <property type="entry name" value="GNAT_dom"/>
</dbReference>
<comment type="subcellular location">
    <subcellularLocation>
        <location evidence="2">Cytoplasm</location>
        <location evidence="2">Cytoskeleton</location>
        <location evidence="2">Microtubule organizing center</location>
        <location evidence="2">Centrosome</location>
    </subcellularLocation>
    <subcellularLocation>
        <location evidence="1">Nucleus</location>
    </subcellularLocation>
</comment>
<sequence length="818" mass="95063">MMTSEQVSHRAIVITSEETRQAATSSLEAENNGIDTNATKSHNPQRSRQTNLQRIQQRKQQMYNWPQIKKLFKLASYSACQVEECKCYGWKSTQQFTKSQKDEAQQFVINLSDFCKMCTHTVEDHVKHLSTQPDEEINRLLGMALDADNIFMSIHREEDSDTKKVYFYLYKLLRRCIMSLTRPVIEGPLGQPPFERPNIAKVLMNFVLYKFSHLSPKEWQVMCDMAKMLLHCLNHWNFESPSARRVTISVDEAATYKINYTRWLVFCHVPAFCDSLTRHDTPLIFGKTLLQAVFKPLCRQLTDKCHNERDRLTPEKRVLILTHFPKFLSMLEVEIYSDNSVIWDPEFKQVLPSHLQVVLEPKGHQTRKAGEFEKITCTPNERDNYTTINISPGMRKLAEKRSCPEGLPDGVKKRKIEEAFEDVPDETVAEIVATINDPNYMCGPDAVFPPDVPRDETAKLEQSRKIVEFHVVGNSLTQPVSKQTMLWLIGLHNVFSHQLVRMPKEYISQFVFDPKHKTLALIKGGRPIGGICFRMFPTQGFTEIVFCAVTSQEQVKGYGTHLMNMLKDYHIKSNILHFLTFADQFAIGYFKKQGFSKDIKLPKLMYQGYIKDYERATLMHCELNAKIVYTEFTAVLRKQKEIVKKLIYQRQQEIRKVHPGLTCFKEGVRGIPVEAIPGIRETGWKSYAQTRTRGVTKGMQGSELADCADMSDSLYNALYSVLNSVKNHSTAWPFLEPVNRDEVPDYYDHIKYPMDLKTMEDRLKSRYYVTRRLFIADMTRIFTNCRLYNSLDTDYYRCANALEKYFQTRMKEIGLWDK</sequence>
<evidence type="ECO:0000256" key="15">
    <source>
        <dbReference type="PROSITE-ProRule" id="PRU00035"/>
    </source>
</evidence>
<dbReference type="Pfam" id="PF00583">
    <property type="entry name" value="Acetyltransf_1"/>
    <property type="match status" value="1"/>
</dbReference>
<dbReference type="PROSITE" id="PS51186">
    <property type="entry name" value="GNAT"/>
    <property type="match status" value="1"/>
</dbReference>
<evidence type="ECO:0000256" key="7">
    <source>
        <dbReference type="ARBA" id="ARBA00023015"/>
    </source>
</evidence>
<dbReference type="InterPro" id="IPR036427">
    <property type="entry name" value="Bromodomain-like_sf"/>
</dbReference>
<dbReference type="FunFam" id="3.40.630.30:FF:000004">
    <property type="entry name" value="Histone acetyltransferase KAT2A"/>
    <property type="match status" value="1"/>
</dbReference>
<evidence type="ECO:0000313" key="19">
    <source>
        <dbReference type="EMBL" id="EZA59370.1"/>
    </source>
</evidence>
<dbReference type="SMART" id="SM00297">
    <property type="entry name" value="BROMO"/>
    <property type="match status" value="1"/>
</dbReference>
<comment type="catalytic activity">
    <reaction evidence="14">
        <text>L-lysyl-[histone] + acetyl-CoA = N(6)-acetyl-L-lysyl-[histone] + CoA + H(+)</text>
        <dbReference type="Rhea" id="RHEA:21992"/>
        <dbReference type="Rhea" id="RHEA-COMP:9845"/>
        <dbReference type="Rhea" id="RHEA-COMP:11338"/>
        <dbReference type="ChEBI" id="CHEBI:15378"/>
        <dbReference type="ChEBI" id="CHEBI:29969"/>
        <dbReference type="ChEBI" id="CHEBI:57287"/>
        <dbReference type="ChEBI" id="CHEBI:57288"/>
        <dbReference type="ChEBI" id="CHEBI:61930"/>
        <dbReference type="EC" id="2.3.1.48"/>
    </reaction>
    <physiologicalReaction direction="left-to-right" evidence="14">
        <dbReference type="Rhea" id="RHEA:21993"/>
    </physiologicalReaction>
</comment>
<dbReference type="Gene3D" id="1.20.920.10">
    <property type="entry name" value="Bromodomain-like"/>
    <property type="match status" value="1"/>
</dbReference>
<dbReference type="SUPFAM" id="SSF55729">
    <property type="entry name" value="Acyl-CoA N-acyltransferases (Nat)"/>
    <property type="match status" value="1"/>
</dbReference>
<evidence type="ECO:0000256" key="4">
    <source>
        <dbReference type="ARBA" id="ARBA00013184"/>
    </source>
</evidence>
<evidence type="ECO:0000259" key="18">
    <source>
        <dbReference type="PROSITE" id="PS51186"/>
    </source>
</evidence>
<gene>
    <name evidence="20" type="ORF">DMN91_008484</name>
    <name evidence="19" type="ORF">X777_16016</name>
</gene>
<reference evidence="19 21" key="1">
    <citation type="journal article" date="2014" name="Curr. Biol.">
        <title>The genome of the clonal raider ant Cerapachys biroi.</title>
        <authorList>
            <person name="Oxley P.R."/>
            <person name="Ji L."/>
            <person name="Fetter-Pruneda I."/>
            <person name="McKenzie S.K."/>
            <person name="Li C."/>
            <person name="Hu H."/>
            <person name="Zhang G."/>
            <person name="Kronauer D.J."/>
        </authorList>
    </citation>
    <scope>NUCLEOTIDE SEQUENCE [LARGE SCALE GENOMIC DNA]</scope>
</reference>
<keyword evidence="7" id="KW-0805">Transcription regulation</keyword>
<dbReference type="InterPro" id="IPR009464">
    <property type="entry name" value="PCAF_N"/>
</dbReference>
<evidence type="ECO:0000256" key="14">
    <source>
        <dbReference type="ARBA" id="ARBA00048940"/>
    </source>
</evidence>
<evidence type="ECO:0000256" key="2">
    <source>
        <dbReference type="ARBA" id="ARBA00004300"/>
    </source>
</evidence>
<evidence type="ECO:0000256" key="8">
    <source>
        <dbReference type="ARBA" id="ARBA00023117"/>
    </source>
</evidence>
<dbReference type="CDD" id="cd05509">
    <property type="entry name" value="Bromo_gcn5_like"/>
    <property type="match status" value="1"/>
</dbReference>
<evidence type="ECO:0000313" key="20">
    <source>
        <dbReference type="EMBL" id="RLU19925.1"/>
    </source>
</evidence>
<dbReference type="PRINTS" id="PR00503">
    <property type="entry name" value="BROMODOMAIN"/>
</dbReference>
<dbReference type="EMBL" id="QOIP01000008">
    <property type="protein sequence ID" value="RLU19925.1"/>
    <property type="molecule type" value="Genomic_DNA"/>
</dbReference>
<dbReference type="EC" id="2.3.1.48" evidence="4"/>
<dbReference type="OMA" id="YFQTKMR"/>
<protein>
    <recommendedName>
        <fullName evidence="4">histone acetyltransferase</fullName>
        <ecNumber evidence="4">2.3.1.48</ecNumber>
    </recommendedName>
</protein>
<reference evidence="20 22" key="2">
    <citation type="journal article" date="2018" name="Genome Res.">
        <title>The genomic architecture and molecular evolution of ant odorant receptors.</title>
        <authorList>
            <person name="McKenzie S.K."/>
            <person name="Kronauer D.J.C."/>
        </authorList>
    </citation>
    <scope>NUCLEOTIDE SEQUENCE [LARGE SCALE GENOMIC DNA]</scope>
    <source>
        <strain evidence="20">Clonal line C1</strain>
    </source>
</reference>
<dbReference type="Proteomes" id="UP000053097">
    <property type="component" value="Unassembled WGS sequence"/>
</dbReference>
<dbReference type="PROSITE" id="PS00633">
    <property type="entry name" value="BROMODOMAIN_1"/>
    <property type="match status" value="1"/>
</dbReference>
<feature type="region of interest" description="Disordered" evidence="16">
    <location>
        <begin position="18"/>
        <end position="54"/>
    </location>
</feature>
<dbReference type="InterPro" id="IPR037800">
    <property type="entry name" value="GCN5"/>
</dbReference>
<keyword evidence="12" id="KW-0539">Nucleus</keyword>
<dbReference type="PANTHER" id="PTHR45750">
    <property type="entry name" value="GH11602P"/>
    <property type="match status" value="1"/>
</dbReference>
<keyword evidence="21" id="KW-1185">Reference proteome</keyword>
<evidence type="ECO:0000256" key="1">
    <source>
        <dbReference type="ARBA" id="ARBA00004123"/>
    </source>
</evidence>
<keyword evidence="5 19" id="KW-0808">Transferase</keyword>
<evidence type="ECO:0000256" key="5">
    <source>
        <dbReference type="ARBA" id="ARBA00022679"/>
    </source>
</evidence>
<dbReference type="PROSITE" id="PS50014">
    <property type="entry name" value="BROMODOMAIN_2"/>
    <property type="match status" value="1"/>
</dbReference>
<evidence type="ECO:0000256" key="10">
    <source>
        <dbReference type="ARBA" id="ARBA00023163"/>
    </source>
</evidence>
<reference evidence="20" key="3">
    <citation type="submission" date="2018-07" db="EMBL/GenBank/DDBJ databases">
        <authorList>
            <person name="Mckenzie S.K."/>
            <person name="Kronauer D.J.C."/>
        </authorList>
    </citation>
    <scope>NUCLEOTIDE SEQUENCE</scope>
    <source>
        <strain evidence="20">Clonal line C1</strain>
    </source>
</reference>
<dbReference type="GO" id="GO:0043992">
    <property type="term" value="F:histone H3K9 acetyltransferase activity"/>
    <property type="evidence" value="ECO:0007669"/>
    <property type="project" value="UniProtKB-ARBA"/>
</dbReference>
<evidence type="ECO:0000259" key="17">
    <source>
        <dbReference type="PROSITE" id="PS50014"/>
    </source>
</evidence>
<keyword evidence="6" id="KW-0156">Chromatin regulator</keyword>
<evidence type="ECO:0000256" key="11">
    <source>
        <dbReference type="ARBA" id="ARBA00023212"/>
    </source>
</evidence>
<dbReference type="Gene3D" id="3.40.630.30">
    <property type="match status" value="1"/>
</dbReference>
<dbReference type="CDD" id="cd04301">
    <property type="entry name" value="NAT_SF"/>
    <property type="match status" value="1"/>
</dbReference>
<evidence type="ECO:0000256" key="9">
    <source>
        <dbReference type="ARBA" id="ARBA00023159"/>
    </source>
</evidence>
<dbReference type="InterPro" id="IPR018359">
    <property type="entry name" value="Bromodomain_CS"/>
</dbReference>
<evidence type="ECO:0000313" key="22">
    <source>
        <dbReference type="Proteomes" id="UP000279307"/>
    </source>
</evidence>
<dbReference type="Pfam" id="PF00439">
    <property type="entry name" value="Bromodomain"/>
    <property type="match status" value="1"/>
</dbReference>
<dbReference type="EMBL" id="KK107109">
    <property type="protein sequence ID" value="EZA59370.1"/>
    <property type="molecule type" value="Genomic_DNA"/>
</dbReference>
<dbReference type="InterPro" id="IPR001487">
    <property type="entry name" value="Bromodomain"/>
</dbReference>
<dbReference type="GO" id="GO:0005813">
    <property type="term" value="C:centrosome"/>
    <property type="evidence" value="ECO:0007669"/>
    <property type="project" value="UniProtKB-SubCell"/>
</dbReference>
<dbReference type="InterPro" id="IPR016181">
    <property type="entry name" value="Acyl_CoA_acyltransferase"/>
</dbReference>